<evidence type="ECO:0000256" key="4">
    <source>
        <dbReference type="ARBA" id="ARBA00022989"/>
    </source>
</evidence>
<evidence type="ECO:0000313" key="8">
    <source>
        <dbReference type="EMBL" id="PFX21843.1"/>
    </source>
</evidence>
<dbReference type="OrthoDB" id="5826189at2759"/>
<organism evidence="8 9">
    <name type="scientific">Stylophora pistillata</name>
    <name type="common">Smooth cauliflower coral</name>
    <dbReference type="NCBI Taxonomy" id="50429"/>
    <lineage>
        <taxon>Eukaryota</taxon>
        <taxon>Metazoa</taxon>
        <taxon>Cnidaria</taxon>
        <taxon>Anthozoa</taxon>
        <taxon>Hexacorallia</taxon>
        <taxon>Scleractinia</taxon>
        <taxon>Astrocoeniina</taxon>
        <taxon>Pocilloporidae</taxon>
        <taxon>Stylophora</taxon>
    </lineage>
</organism>
<evidence type="ECO:0000256" key="2">
    <source>
        <dbReference type="ARBA" id="ARBA00008444"/>
    </source>
</evidence>
<dbReference type="Proteomes" id="UP000225706">
    <property type="component" value="Unassembled WGS sequence"/>
</dbReference>
<dbReference type="PANTHER" id="PTHR13002">
    <property type="entry name" value="C3ORF1 PROTEIN-RELATED"/>
    <property type="match status" value="1"/>
</dbReference>
<dbReference type="Pfam" id="PF02466">
    <property type="entry name" value="Tim17"/>
    <property type="match status" value="1"/>
</dbReference>
<evidence type="ECO:0000256" key="7">
    <source>
        <dbReference type="ARBA" id="ARBA00041344"/>
    </source>
</evidence>
<gene>
    <name evidence="8" type="primary">Timmdc1</name>
    <name evidence="8" type="ORF">AWC38_SpisGene13631</name>
</gene>
<evidence type="ECO:0000256" key="6">
    <source>
        <dbReference type="ARBA" id="ARBA00040778"/>
    </source>
</evidence>
<name>A0A2B4RYI3_STYPI</name>
<dbReference type="InterPro" id="IPR055299">
    <property type="entry name" value="TIMMDC1"/>
</dbReference>
<dbReference type="GO" id="GO:0016020">
    <property type="term" value="C:membrane"/>
    <property type="evidence" value="ECO:0007669"/>
    <property type="project" value="UniProtKB-SubCell"/>
</dbReference>
<keyword evidence="4" id="KW-1133">Transmembrane helix</keyword>
<sequence>MSVKGDEDLSKCTLWERFKEPFYKERMLENGESQEETGWHRVEALFEIRQSDEHLDKDGWHKFLKAFFKLRGYEKGLCPEMEQIRTVMFTTTVFAFVFGGRFGYRIVDDSFRRHNQLTVYESVMHAQRRYHASVVVGFVKYGWRWGWRAGAFAGVYSFLVVALEAYRNRYDALNFMASGASTGVLYNILSGWRKMAVGAALGGGLSLPLGILAQAGNAILPEEYKLNRKQPEECSVEKEEQYVMFYFHPKLIHCEFYILLALFCSSKPLKGWVSLLFCLFNRFFFFHLQNQTL</sequence>
<protein>
    <recommendedName>
        <fullName evidence="6">Complex I assembly factor TIMMDC1, mitochondrial</fullName>
    </recommendedName>
    <alternativeName>
        <fullName evidence="7">Translocase of inner mitochondrial membrane domain-containing protein 1</fullName>
    </alternativeName>
</protein>
<keyword evidence="3" id="KW-0812">Transmembrane</keyword>
<dbReference type="STRING" id="50429.A0A2B4RYI3"/>
<evidence type="ECO:0000256" key="5">
    <source>
        <dbReference type="ARBA" id="ARBA00023136"/>
    </source>
</evidence>
<comment type="subcellular location">
    <subcellularLocation>
        <location evidence="1">Membrane</location>
        <topology evidence="1">Multi-pass membrane protein</topology>
    </subcellularLocation>
</comment>
<keyword evidence="9" id="KW-1185">Reference proteome</keyword>
<reference evidence="9" key="1">
    <citation type="journal article" date="2017" name="bioRxiv">
        <title>Comparative analysis of the genomes of Stylophora pistillata and Acropora digitifera provides evidence for extensive differences between species of corals.</title>
        <authorList>
            <person name="Voolstra C.R."/>
            <person name="Li Y."/>
            <person name="Liew Y.J."/>
            <person name="Baumgarten S."/>
            <person name="Zoccola D."/>
            <person name="Flot J.-F."/>
            <person name="Tambutte S."/>
            <person name="Allemand D."/>
            <person name="Aranda M."/>
        </authorList>
    </citation>
    <scope>NUCLEOTIDE SEQUENCE [LARGE SCALE GENOMIC DNA]</scope>
</reference>
<comment type="caution">
    <text evidence="8">The sequence shown here is derived from an EMBL/GenBank/DDBJ whole genome shotgun (WGS) entry which is preliminary data.</text>
</comment>
<proteinExistence type="inferred from homology"/>
<evidence type="ECO:0000313" key="9">
    <source>
        <dbReference type="Proteomes" id="UP000225706"/>
    </source>
</evidence>
<comment type="similarity">
    <text evidence="2">Belongs to the Tim17/Tim22/Tim23 family.</text>
</comment>
<accession>A0A2B4RYI3</accession>
<dbReference type="EMBL" id="LSMT01000260">
    <property type="protein sequence ID" value="PFX21843.1"/>
    <property type="molecule type" value="Genomic_DNA"/>
</dbReference>
<dbReference type="PANTHER" id="PTHR13002:SF1">
    <property type="entry name" value="COMPLEX I ASSEMBLY FACTOR TIMMDC1, MITOCHONDRIAL"/>
    <property type="match status" value="1"/>
</dbReference>
<keyword evidence="5" id="KW-0472">Membrane</keyword>
<dbReference type="GO" id="GO:0005739">
    <property type="term" value="C:mitochondrion"/>
    <property type="evidence" value="ECO:0007669"/>
    <property type="project" value="TreeGrafter"/>
</dbReference>
<dbReference type="AlphaFoldDB" id="A0A2B4RYI3"/>
<dbReference type="GO" id="GO:0032981">
    <property type="term" value="P:mitochondrial respiratory chain complex I assembly"/>
    <property type="evidence" value="ECO:0007669"/>
    <property type="project" value="InterPro"/>
</dbReference>
<evidence type="ECO:0000256" key="3">
    <source>
        <dbReference type="ARBA" id="ARBA00022692"/>
    </source>
</evidence>
<evidence type="ECO:0000256" key="1">
    <source>
        <dbReference type="ARBA" id="ARBA00004141"/>
    </source>
</evidence>